<reference evidence="2" key="1">
    <citation type="submission" date="2021-04" db="EMBL/GenBank/DDBJ databases">
        <title>Genome seq and assembly of Bacillus sp.</title>
        <authorList>
            <person name="Chhetri G."/>
        </authorList>
    </citation>
    <scope>NUCLEOTIDE SEQUENCE</scope>
    <source>
        <strain evidence="2">RG28</strain>
    </source>
</reference>
<evidence type="ECO:0000313" key="3">
    <source>
        <dbReference type="Proteomes" id="UP000682134"/>
    </source>
</evidence>
<dbReference type="Pfam" id="PF03703">
    <property type="entry name" value="bPH_2"/>
    <property type="match status" value="1"/>
</dbReference>
<dbReference type="InterPro" id="IPR005182">
    <property type="entry name" value="YdbS-like_PH"/>
</dbReference>
<dbReference type="AlphaFoldDB" id="A0A940NHF3"/>
<name>A0A940NHF3_9BACI</name>
<proteinExistence type="predicted"/>
<keyword evidence="3" id="KW-1185">Reference proteome</keyword>
<dbReference type="Proteomes" id="UP000682134">
    <property type="component" value="Unassembled WGS sequence"/>
</dbReference>
<sequence length="76" mass="8538">MEIQTGIFIIKRVVIPMVRVQHVTTEVGPLLRKYGLSTINISTAATVHKIAGLEHEIAEELRDKIIFLARISEDDV</sequence>
<dbReference type="PANTHER" id="PTHR34473:SF2">
    <property type="entry name" value="UPF0699 TRANSMEMBRANE PROTEIN YDBT"/>
    <property type="match status" value="1"/>
</dbReference>
<dbReference type="EMBL" id="JAGIYQ010000002">
    <property type="protein sequence ID" value="MBP0724345.1"/>
    <property type="molecule type" value="Genomic_DNA"/>
</dbReference>
<evidence type="ECO:0000313" key="2">
    <source>
        <dbReference type="EMBL" id="MBP0724345.1"/>
    </source>
</evidence>
<feature type="domain" description="YdbS-like PH" evidence="1">
    <location>
        <begin position="3"/>
        <end position="65"/>
    </location>
</feature>
<accession>A0A940NHF3</accession>
<dbReference type="PANTHER" id="PTHR34473">
    <property type="entry name" value="UPF0699 TRANSMEMBRANE PROTEIN YDBS"/>
    <property type="match status" value="1"/>
</dbReference>
<protein>
    <submittedName>
        <fullName evidence="2">PH domain-containing protein</fullName>
    </submittedName>
</protein>
<comment type="caution">
    <text evidence="2">The sequence shown here is derived from an EMBL/GenBank/DDBJ whole genome shotgun (WGS) entry which is preliminary data.</text>
</comment>
<evidence type="ECO:0000259" key="1">
    <source>
        <dbReference type="Pfam" id="PF03703"/>
    </source>
</evidence>
<organism evidence="2 3">
    <name type="scientific">Gottfriedia endophytica</name>
    <dbReference type="NCBI Taxonomy" id="2820819"/>
    <lineage>
        <taxon>Bacteria</taxon>
        <taxon>Bacillati</taxon>
        <taxon>Bacillota</taxon>
        <taxon>Bacilli</taxon>
        <taxon>Bacillales</taxon>
        <taxon>Bacillaceae</taxon>
        <taxon>Gottfriedia</taxon>
    </lineage>
</organism>
<gene>
    <name evidence="2" type="ORF">J5Y03_03990</name>
</gene>